<sequence length="444" mass="51538">MWLIVETHKALFRIEKKYLVFSVLYRSIELSNGEKSVIDVQRLAELRYPFDEMLIKKLFGQLSLASFNRLISTDSGRLSRPLPASFYTSPEIYSLERQHIFGNDWLYAGHVAQLPSIGSYLSLILADYPIFLYRNKSNEIVAFHNQCSHRAGPIVPMSNAVTCGTQSQLKCKYHAWLYDDQGKLRATPHFGVDLTDEQKQSLALKKLAVEVLFDHLVFININESSKNNKGALSSKLAPLASEMKQFDLEHYEYAKSSHHLLNCNWKTYCENYQDPYHIWTVHPRLNSQIDTKHYTVTNYSTLYSIHYCPSRASLSSSSLQEKYIWAFLFPNLALNLYEYAMSIEHIIPLSYDKTILSFTYFQKQGRKTKSDEELKLFEQSYEIDKTTIEEDKQICELVQKNLNSGVYTPGYLSPVRENGVEMFQENIKSKLEPYLSEKHRSQLE</sequence>
<comment type="caution">
    <text evidence="14">The sequence shown here is derived from an EMBL/GenBank/DDBJ whole genome shotgun (WGS) entry which is preliminary data.</text>
</comment>
<comment type="pathway">
    <text evidence="3">Amine and polyamine biosynthesis; betaine biosynthesis via choline pathway; betaine aldehyde from choline (monooxygenase route): step 1/1.</text>
</comment>
<evidence type="ECO:0000256" key="4">
    <source>
        <dbReference type="ARBA" id="ARBA00010848"/>
    </source>
</evidence>
<dbReference type="InterPro" id="IPR036922">
    <property type="entry name" value="Rieske_2Fe-2S_sf"/>
</dbReference>
<gene>
    <name evidence="14" type="ORF">GPM918_LOCUS7395</name>
    <name evidence="15" type="ORF">OVA965_LOCUS22927</name>
    <name evidence="16" type="ORF">SRO942_LOCUS7395</name>
    <name evidence="17" type="ORF">TMI583_LOCUS23647</name>
</gene>
<evidence type="ECO:0000313" key="18">
    <source>
        <dbReference type="Proteomes" id="UP000663829"/>
    </source>
</evidence>
<comment type="cofactor">
    <cofactor evidence="1">
        <name>Fe cation</name>
        <dbReference type="ChEBI" id="CHEBI:24875"/>
    </cofactor>
</comment>
<keyword evidence="18" id="KW-1185">Reference proteome</keyword>
<dbReference type="InterPro" id="IPR017941">
    <property type="entry name" value="Rieske_2Fe-2S"/>
</dbReference>
<dbReference type="EMBL" id="CAJNOK010013124">
    <property type="protein sequence ID" value="CAF1178217.1"/>
    <property type="molecule type" value="Genomic_DNA"/>
</dbReference>
<dbReference type="GO" id="GO:0019133">
    <property type="term" value="F:choline monooxygenase activity"/>
    <property type="evidence" value="ECO:0007669"/>
    <property type="project" value="UniProtKB-EC"/>
</dbReference>
<keyword evidence="10" id="KW-0408">Iron</keyword>
<dbReference type="InterPro" id="IPR015879">
    <property type="entry name" value="Ring_hydroxy_dOase_asu_C_dom"/>
</dbReference>
<name>A0A813Y615_9BILA</name>
<evidence type="ECO:0000313" key="16">
    <source>
        <dbReference type="EMBL" id="CAF3663603.1"/>
    </source>
</evidence>
<comment type="function">
    <text evidence="2">Catalyzes the first step of the osmoprotectant glycine betaine synthesis.</text>
</comment>
<evidence type="ECO:0000256" key="10">
    <source>
        <dbReference type="ARBA" id="ARBA00023004"/>
    </source>
</evidence>
<dbReference type="Proteomes" id="UP000677228">
    <property type="component" value="Unassembled WGS sequence"/>
</dbReference>
<keyword evidence="11" id="KW-0411">Iron-sulfur</keyword>
<evidence type="ECO:0000313" key="14">
    <source>
        <dbReference type="EMBL" id="CAF0876817.1"/>
    </source>
</evidence>
<dbReference type="Gene3D" id="2.102.10.10">
    <property type="entry name" value="Rieske [2Fe-2S] iron-sulphur domain"/>
    <property type="match status" value="1"/>
</dbReference>
<reference evidence="14" key="1">
    <citation type="submission" date="2021-02" db="EMBL/GenBank/DDBJ databases">
        <authorList>
            <person name="Nowell W R."/>
        </authorList>
    </citation>
    <scope>NUCLEOTIDE SEQUENCE</scope>
</reference>
<dbReference type="GO" id="GO:0005506">
    <property type="term" value="F:iron ion binding"/>
    <property type="evidence" value="ECO:0007669"/>
    <property type="project" value="InterPro"/>
</dbReference>
<evidence type="ECO:0000256" key="9">
    <source>
        <dbReference type="ARBA" id="ARBA00023002"/>
    </source>
</evidence>
<organism evidence="14 18">
    <name type="scientific">Didymodactylos carnosus</name>
    <dbReference type="NCBI Taxonomy" id="1234261"/>
    <lineage>
        <taxon>Eukaryota</taxon>
        <taxon>Metazoa</taxon>
        <taxon>Spiralia</taxon>
        <taxon>Gnathifera</taxon>
        <taxon>Rotifera</taxon>
        <taxon>Eurotatoria</taxon>
        <taxon>Bdelloidea</taxon>
        <taxon>Philodinida</taxon>
        <taxon>Philodinidae</taxon>
        <taxon>Didymodactylos</taxon>
    </lineage>
</organism>
<feature type="domain" description="Rieske" evidence="13">
    <location>
        <begin position="106"/>
        <end position="188"/>
    </location>
</feature>
<dbReference type="PROSITE" id="PS51296">
    <property type="entry name" value="RIESKE"/>
    <property type="match status" value="1"/>
</dbReference>
<dbReference type="Pfam" id="PF00848">
    <property type="entry name" value="Ring_hydroxyl_A"/>
    <property type="match status" value="1"/>
</dbReference>
<evidence type="ECO:0000256" key="2">
    <source>
        <dbReference type="ARBA" id="ARBA00002149"/>
    </source>
</evidence>
<dbReference type="UniPathway" id="UPA00529">
    <property type="reaction ID" value="UER00430"/>
</dbReference>
<dbReference type="GO" id="GO:0019285">
    <property type="term" value="P:glycine betaine biosynthetic process from choline"/>
    <property type="evidence" value="ECO:0007669"/>
    <property type="project" value="UniProtKB-UniPathway"/>
</dbReference>
<proteinExistence type="inferred from homology"/>
<evidence type="ECO:0000256" key="12">
    <source>
        <dbReference type="ARBA" id="ARBA00049097"/>
    </source>
</evidence>
<evidence type="ECO:0000256" key="7">
    <source>
        <dbReference type="ARBA" id="ARBA00022714"/>
    </source>
</evidence>
<dbReference type="AlphaFoldDB" id="A0A813Y615"/>
<dbReference type="EMBL" id="CAJNOQ010001209">
    <property type="protein sequence ID" value="CAF0876817.1"/>
    <property type="molecule type" value="Genomic_DNA"/>
</dbReference>
<dbReference type="EC" id="1.14.15.7" evidence="5"/>
<dbReference type="Proteomes" id="UP000681722">
    <property type="component" value="Unassembled WGS sequence"/>
</dbReference>
<keyword evidence="8" id="KW-0479">Metal-binding</keyword>
<evidence type="ECO:0000256" key="6">
    <source>
        <dbReference type="ARBA" id="ARBA00014931"/>
    </source>
</evidence>
<evidence type="ECO:0000256" key="3">
    <source>
        <dbReference type="ARBA" id="ARBA00004866"/>
    </source>
</evidence>
<dbReference type="SUPFAM" id="SSF50022">
    <property type="entry name" value="ISP domain"/>
    <property type="match status" value="1"/>
</dbReference>
<evidence type="ECO:0000256" key="1">
    <source>
        <dbReference type="ARBA" id="ARBA00001962"/>
    </source>
</evidence>
<dbReference type="PANTHER" id="PTHR43756">
    <property type="entry name" value="CHOLINE MONOOXYGENASE, CHLOROPLASTIC"/>
    <property type="match status" value="1"/>
</dbReference>
<evidence type="ECO:0000256" key="8">
    <source>
        <dbReference type="ARBA" id="ARBA00022723"/>
    </source>
</evidence>
<evidence type="ECO:0000259" key="13">
    <source>
        <dbReference type="PROSITE" id="PS51296"/>
    </source>
</evidence>
<dbReference type="GO" id="GO:0051537">
    <property type="term" value="F:2 iron, 2 sulfur cluster binding"/>
    <property type="evidence" value="ECO:0007669"/>
    <property type="project" value="UniProtKB-KW"/>
</dbReference>
<dbReference type="Gene3D" id="3.90.380.10">
    <property type="entry name" value="Naphthalene 1,2-dioxygenase Alpha Subunit, Chain A, domain 1"/>
    <property type="match status" value="2"/>
</dbReference>
<dbReference type="PRINTS" id="PR00090">
    <property type="entry name" value="RNGDIOXGNASE"/>
</dbReference>
<dbReference type="EMBL" id="CAJOBA010034655">
    <property type="protein sequence ID" value="CAF3989623.1"/>
    <property type="molecule type" value="Genomic_DNA"/>
</dbReference>
<dbReference type="CDD" id="cd03469">
    <property type="entry name" value="Rieske_RO_Alpha_N"/>
    <property type="match status" value="1"/>
</dbReference>
<dbReference type="Proteomes" id="UP000682733">
    <property type="component" value="Unassembled WGS sequence"/>
</dbReference>
<evidence type="ECO:0000313" key="17">
    <source>
        <dbReference type="EMBL" id="CAF3989623.1"/>
    </source>
</evidence>
<dbReference type="EMBL" id="CAJOBC010001209">
    <property type="protein sequence ID" value="CAF3663603.1"/>
    <property type="molecule type" value="Genomic_DNA"/>
</dbReference>
<evidence type="ECO:0000256" key="11">
    <source>
        <dbReference type="ARBA" id="ARBA00023014"/>
    </source>
</evidence>
<comment type="catalytic activity">
    <reaction evidence="12">
        <text>choline + 2 reduced [2Fe-2S]-[ferredoxin] + O2 + 2 H(+) = betaine aldehyde hydrate + 2 oxidized [2Fe-2S]-[ferredoxin] + H2O</text>
        <dbReference type="Rhea" id="RHEA:17769"/>
        <dbReference type="Rhea" id="RHEA-COMP:10000"/>
        <dbReference type="Rhea" id="RHEA-COMP:10001"/>
        <dbReference type="ChEBI" id="CHEBI:15354"/>
        <dbReference type="ChEBI" id="CHEBI:15377"/>
        <dbReference type="ChEBI" id="CHEBI:15378"/>
        <dbReference type="ChEBI" id="CHEBI:15379"/>
        <dbReference type="ChEBI" id="CHEBI:15870"/>
        <dbReference type="ChEBI" id="CHEBI:33737"/>
        <dbReference type="ChEBI" id="CHEBI:33738"/>
        <dbReference type="EC" id="1.14.15.7"/>
    </reaction>
</comment>
<evidence type="ECO:0000313" key="15">
    <source>
        <dbReference type="EMBL" id="CAF1178217.1"/>
    </source>
</evidence>
<protein>
    <recommendedName>
        <fullName evidence="6">Choline monooxygenase, chloroplastic</fullName>
        <ecNumber evidence="5">1.14.15.7</ecNumber>
    </recommendedName>
</protein>
<dbReference type="SUPFAM" id="SSF55961">
    <property type="entry name" value="Bet v1-like"/>
    <property type="match status" value="1"/>
</dbReference>
<evidence type="ECO:0000256" key="5">
    <source>
        <dbReference type="ARBA" id="ARBA00012763"/>
    </source>
</evidence>
<keyword evidence="9" id="KW-0560">Oxidoreductase</keyword>
<keyword evidence="7" id="KW-0001">2Fe-2S</keyword>
<dbReference type="InterPro" id="IPR001663">
    <property type="entry name" value="Rng_hydr_dOase-A"/>
</dbReference>
<dbReference type="Pfam" id="PF00355">
    <property type="entry name" value="Rieske"/>
    <property type="match status" value="1"/>
</dbReference>
<dbReference type="PANTHER" id="PTHR43756:SF5">
    <property type="entry name" value="CHOLINE MONOOXYGENASE, CHLOROPLASTIC"/>
    <property type="match status" value="1"/>
</dbReference>
<accession>A0A813Y615</accession>
<dbReference type="OrthoDB" id="426882at2759"/>
<comment type="similarity">
    <text evidence="4">Belongs to the choline monooxygenase family.</text>
</comment>
<dbReference type="Proteomes" id="UP000663829">
    <property type="component" value="Unassembled WGS sequence"/>
</dbReference>